<reference evidence="1" key="1">
    <citation type="submission" date="2021-06" db="EMBL/GenBank/DDBJ databases">
        <authorList>
            <person name="Kallberg Y."/>
            <person name="Tangrot J."/>
            <person name="Rosling A."/>
        </authorList>
    </citation>
    <scope>NUCLEOTIDE SEQUENCE</scope>
    <source>
        <strain evidence="1">FL966</strain>
    </source>
</reference>
<sequence length="55" mass="6428">LQLQKLHTIREFRVKHHIIKLVEQYSQKTLISCAKEIATTLKQGFGQTSELIYNT</sequence>
<organism evidence="1 2">
    <name type="scientific">Cetraspora pellucida</name>
    <dbReference type="NCBI Taxonomy" id="1433469"/>
    <lineage>
        <taxon>Eukaryota</taxon>
        <taxon>Fungi</taxon>
        <taxon>Fungi incertae sedis</taxon>
        <taxon>Mucoromycota</taxon>
        <taxon>Glomeromycotina</taxon>
        <taxon>Glomeromycetes</taxon>
        <taxon>Diversisporales</taxon>
        <taxon>Gigasporaceae</taxon>
        <taxon>Cetraspora</taxon>
    </lineage>
</organism>
<gene>
    <name evidence="1" type="ORF">CPELLU_LOCUS18378</name>
</gene>
<proteinExistence type="predicted"/>
<comment type="caution">
    <text evidence="1">The sequence shown here is derived from an EMBL/GenBank/DDBJ whole genome shotgun (WGS) entry which is preliminary data.</text>
</comment>
<dbReference type="AlphaFoldDB" id="A0A9N9PCV3"/>
<evidence type="ECO:0000313" key="2">
    <source>
        <dbReference type="Proteomes" id="UP000789759"/>
    </source>
</evidence>
<name>A0A9N9PCV3_9GLOM</name>
<evidence type="ECO:0000313" key="1">
    <source>
        <dbReference type="EMBL" id="CAG8808379.1"/>
    </source>
</evidence>
<dbReference type="Proteomes" id="UP000789759">
    <property type="component" value="Unassembled WGS sequence"/>
</dbReference>
<dbReference type="EMBL" id="CAJVQA010036323">
    <property type="protein sequence ID" value="CAG8808379.1"/>
    <property type="molecule type" value="Genomic_DNA"/>
</dbReference>
<feature type="non-terminal residue" evidence="1">
    <location>
        <position position="1"/>
    </location>
</feature>
<keyword evidence="2" id="KW-1185">Reference proteome</keyword>
<accession>A0A9N9PCV3</accession>
<protein>
    <submittedName>
        <fullName evidence="1">13169_t:CDS:1</fullName>
    </submittedName>
</protein>